<evidence type="ECO:0000313" key="2">
    <source>
        <dbReference type="EMBL" id="KAJ3578452.1"/>
    </source>
</evidence>
<dbReference type="EMBL" id="JANPWZ010000212">
    <property type="protein sequence ID" value="KAJ3578452.1"/>
    <property type="molecule type" value="Genomic_DNA"/>
</dbReference>
<feature type="domain" description="Heterokaryon incompatibility" evidence="1">
    <location>
        <begin position="332"/>
        <end position="520"/>
    </location>
</feature>
<dbReference type="SUPFAM" id="SSF51735">
    <property type="entry name" value="NAD(P)-binding Rossmann-fold domains"/>
    <property type="match status" value="1"/>
</dbReference>
<sequence>MFGKYANLTDTVHKNSYKAISPLRPELSQAGRTVLVSGGTTGIGYGIACGFVKASAERVIIKGRRLDVVSRAVKDLEQKDGVTKIMGFSCDVSSQKAVEVLWDRLRKDGIVVDVLVLSAVDFGPNKPLRDMNTPAIWEVFDVNVRAQLQMSERFYKQEGRGGSETKYIVYVSSVSVHDFNIGIDYPSYALTKLSAQLGLQLIARDSPPEALQIISFHPGMIFTENARDKGYTEDSVPWDHVDLPGHFSVWAASPEAKFLHGRFVWATWDVEQLQSGDIRRRIDEDATYLKIGIHGFSERQGIRLLQLHPSESFDGIIRCTLFHAYLEDEPEYEALSYVWGPPNFTQDILVDEKPTKITRNLESALRHLRHASLDRVLWVDALCINQTDIAERNYQVTLMKEIYSKCKRDLAWLGPNPGGVCRKPVEQPTEQPTEETAERVTNEVLERLQRGMRIFRKIYHHDTETLDDMLERWKICNNLRSSDGEDDESKNWVISFADHMALYYLFSSAPLWRRIWVMQELSCARRVLLVAGAESLDWEEVASFLRDENKPYADAFHVTGGHSSLHGAVVKIFGIVQTIQQQRRIMKEVKEGKYVSKLMDVLARFQYADAGDSRDVVYGLLGLVSEKHPIRVDYGKPDRELFTDITKFFIDSTGNLDIICQNPWDVLLEKEEGSQRLPSWVVDFVNHRRFSIFESGLESLLFAQRGIFSAGLPNCAVPSDVSKDGLLKTRGVILDQLGPVHPGGFEEQIQHHPRKWMQIYFRRELLDDDSEIYQPTGEPLFRAFWRTLIMDCICYPMRRLSLEDIEADEKILRKLIASDNPEPKIQWDLASWLMLLRSSNSWLFTMSKTGLLIMTTKQAQENDVLSILDGGRVPCLLRPFHDSNNELRYRMVHSIYIHGYMDGKAATEVEEGRLQKQDIFLA</sequence>
<keyword evidence="3" id="KW-1185">Reference proteome</keyword>
<accession>A0A9W8TP13</accession>
<name>A0A9W8TP13_9PEZI</name>
<dbReference type="InterPro" id="IPR052895">
    <property type="entry name" value="HetReg/Transcr_Mod"/>
</dbReference>
<organism evidence="2 3">
    <name type="scientific">Xylaria arbuscula</name>
    <dbReference type="NCBI Taxonomy" id="114810"/>
    <lineage>
        <taxon>Eukaryota</taxon>
        <taxon>Fungi</taxon>
        <taxon>Dikarya</taxon>
        <taxon>Ascomycota</taxon>
        <taxon>Pezizomycotina</taxon>
        <taxon>Sordariomycetes</taxon>
        <taxon>Xylariomycetidae</taxon>
        <taxon>Xylariales</taxon>
        <taxon>Xylariaceae</taxon>
        <taxon>Xylaria</taxon>
    </lineage>
</organism>
<dbReference type="PANTHER" id="PTHR24148">
    <property type="entry name" value="ANKYRIN REPEAT DOMAIN-CONTAINING PROTEIN 39 HOMOLOG-RELATED"/>
    <property type="match status" value="1"/>
</dbReference>
<dbReference type="Pfam" id="PF00106">
    <property type="entry name" value="adh_short"/>
    <property type="match status" value="1"/>
</dbReference>
<dbReference type="InterPro" id="IPR036291">
    <property type="entry name" value="NAD(P)-bd_dom_sf"/>
</dbReference>
<protein>
    <recommendedName>
        <fullName evidence="1">Heterokaryon incompatibility domain-containing protein</fullName>
    </recommendedName>
</protein>
<dbReference type="AlphaFoldDB" id="A0A9W8TP13"/>
<dbReference type="PANTHER" id="PTHR24148:SF73">
    <property type="entry name" value="HET DOMAIN PROTEIN (AFU_ORTHOLOGUE AFUA_8G01020)"/>
    <property type="match status" value="1"/>
</dbReference>
<dbReference type="Pfam" id="PF06985">
    <property type="entry name" value="HET"/>
    <property type="match status" value="1"/>
</dbReference>
<comment type="caution">
    <text evidence="2">The sequence shown here is derived from an EMBL/GenBank/DDBJ whole genome shotgun (WGS) entry which is preliminary data.</text>
</comment>
<gene>
    <name evidence="2" type="ORF">NPX13_g2109</name>
</gene>
<dbReference type="InterPro" id="IPR010730">
    <property type="entry name" value="HET"/>
</dbReference>
<reference evidence="2" key="1">
    <citation type="submission" date="2022-07" db="EMBL/GenBank/DDBJ databases">
        <title>Genome Sequence of Xylaria arbuscula.</title>
        <authorList>
            <person name="Buettner E."/>
        </authorList>
    </citation>
    <scope>NUCLEOTIDE SEQUENCE</scope>
    <source>
        <strain evidence="2">VT107</strain>
    </source>
</reference>
<dbReference type="InterPro" id="IPR002347">
    <property type="entry name" value="SDR_fam"/>
</dbReference>
<dbReference type="VEuPathDB" id="FungiDB:F4678DRAFT_442445"/>
<dbReference type="Gene3D" id="3.40.50.720">
    <property type="entry name" value="NAD(P)-binding Rossmann-like Domain"/>
    <property type="match status" value="1"/>
</dbReference>
<dbReference type="CDD" id="cd05233">
    <property type="entry name" value="SDR_c"/>
    <property type="match status" value="1"/>
</dbReference>
<dbReference type="Proteomes" id="UP001148614">
    <property type="component" value="Unassembled WGS sequence"/>
</dbReference>
<evidence type="ECO:0000259" key="1">
    <source>
        <dbReference type="Pfam" id="PF06985"/>
    </source>
</evidence>
<evidence type="ECO:0000313" key="3">
    <source>
        <dbReference type="Proteomes" id="UP001148614"/>
    </source>
</evidence>
<dbReference type="VEuPathDB" id="FungiDB:F4678DRAFT_435938"/>
<proteinExistence type="predicted"/>